<dbReference type="PANTHER" id="PTHR34202">
    <property type="entry name" value="UPF0548 PROTEIN"/>
    <property type="match status" value="1"/>
</dbReference>
<evidence type="ECO:0000259" key="1">
    <source>
        <dbReference type="Pfam" id="PF09348"/>
    </source>
</evidence>
<name>A0A6J4MVX7_9ACTN</name>
<feature type="domain" description="DUF1990" evidence="1">
    <location>
        <begin position="20"/>
        <end position="176"/>
    </location>
</feature>
<dbReference type="AlphaFoldDB" id="A0A6J4MVX7"/>
<sequence>MTGRALLDAEAERLRRAPFTYGDVGSTRTGTLPDGYGHLQRSTVVGSGTARFERAAQAVLGWDMHRRAGLRVRPSDEQVVQDAVAVVRVGVGRLGLDAPVRVVYVIDEAQRQGFAYGTLPGHPESGEEAFVVEQHEDGTVTFAITAFSRPATLLARLGGPVGRAVQSRVTDRYLRAV</sequence>
<dbReference type="PIRSF" id="PIRSF010260">
    <property type="entry name" value="UCP010260"/>
    <property type="match status" value="1"/>
</dbReference>
<protein>
    <recommendedName>
        <fullName evidence="1">DUF1990 domain-containing protein</fullName>
    </recommendedName>
</protein>
<dbReference type="Pfam" id="PF09348">
    <property type="entry name" value="DUF1990"/>
    <property type="match status" value="1"/>
</dbReference>
<accession>A0A6J4MVX7</accession>
<evidence type="ECO:0000313" key="2">
    <source>
        <dbReference type="EMBL" id="CAA9370454.1"/>
    </source>
</evidence>
<proteinExistence type="predicted"/>
<dbReference type="EMBL" id="CADCUM010000027">
    <property type="protein sequence ID" value="CAA9370454.1"/>
    <property type="molecule type" value="Genomic_DNA"/>
</dbReference>
<dbReference type="PANTHER" id="PTHR34202:SF1">
    <property type="entry name" value="UPF0548 PROTEIN"/>
    <property type="match status" value="1"/>
</dbReference>
<dbReference type="InterPro" id="IPR014457">
    <property type="entry name" value="UCP010260"/>
</dbReference>
<dbReference type="InterPro" id="IPR018960">
    <property type="entry name" value="DUF1990"/>
</dbReference>
<reference evidence="2" key="1">
    <citation type="submission" date="2020-02" db="EMBL/GenBank/DDBJ databases">
        <authorList>
            <person name="Meier V. D."/>
        </authorList>
    </citation>
    <scope>NUCLEOTIDE SEQUENCE</scope>
    <source>
        <strain evidence="2">AVDCRST_MAG32</strain>
    </source>
</reference>
<gene>
    <name evidence="2" type="ORF">AVDCRST_MAG32-699</name>
</gene>
<organism evidence="2">
    <name type="scientific">uncultured Nocardioides sp</name>
    <dbReference type="NCBI Taxonomy" id="198441"/>
    <lineage>
        <taxon>Bacteria</taxon>
        <taxon>Bacillati</taxon>
        <taxon>Actinomycetota</taxon>
        <taxon>Actinomycetes</taxon>
        <taxon>Propionibacteriales</taxon>
        <taxon>Nocardioidaceae</taxon>
        <taxon>Nocardioides</taxon>
        <taxon>environmental samples</taxon>
    </lineage>
</organism>